<keyword evidence="1" id="KW-0472">Membrane</keyword>
<proteinExistence type="predicted"/>
<organism evidence="2 3">
    <name type="scientific">Thermodesulfovibrio yellowstonii</name>
    <dbReference type="NCBI Taxonomy" id="28262"/>
    <lineage>
        <taxon>Bacteria</taxon>
        <taxon>Pseudomonadati</taxon>
        <taxon>Nitrospirota</taxon>
        <taxon>Thermodesulfovibrionia</taxon>
        <taxon>Thermodesulfovibrionales</taxon>
        <taxon>Thermodesulfovibrionaceae</taxon>
        <taxon>Thermodesulfovibrio</taxon>
    </lineage>
</organism>
<keyword evidence="1" id="KW-0812">Transmembrane</keyword>
<sequence length="62" mass="7229">MFIITKIKVKIKKMRIVLSILSVFIDLLIIKNVMKAELSNIVKFSTNNANKKIRVIRTNLDR</sequence>
<gene>
    <name evidence="2" type="ORF">TISLANDTSLP1_18370</name>
</gene>
<keyword evidence="1" id="KW-1133">Transmembrane helix</keyword>
<dbReference type="AlphaFoldDB" id="A0A9W6GF43"/>
<keyword evidence="3" id="KW-1185">Reference proteome</keyword>
<dbReference type="Proteomes" id="UP001144297">
    <property type="component" value="Unassembled WGS sequence"/>
</dbReference>
<comment type="caution">
    <text evidence="2">The sequence shown here is derived from an EMBL/GenBank/DDBJ whole genome shotgun (WGS) entry which is preliminary data.</text>
</comment>
<evidence type="ECO:0000313" key="3">
    <source>
        <dbReference type="Proteomes" id="UP001144297"/>
    </source>
</evidence>
<feature type="transmembrane region" description="Helical" evidence="1">
    <location>
        <begin position="16"/>
        <end position="34"/>
    </location>
</feature>
<reference evidence="2" key="1">
    <citation type="submission" date="2022-12" db="EMBL/GenBank/DDBJ databases">
        <title>Reference genome sequencing for broad-spectrum identification of bacterial and archaeal isolates by mass spectrometry.</title>
        <authorList>
            <person name="Sekiguchi Y."/>
            <person name="Tourlousse D.M."/>
        </authorList>
    </citation>
    <scope>NUCLEOTIDE SEQUENCE</scope>
    <source>
        <strain evidence="2">TSL-P1</strain>
    </source>
</reference>
<dbReference type="EMBL" id="BSDX01000001">
    <property type="protein sequence ID" value="GLI54144.1"/>
    <property type="molecule type" value="Genomic_DNA"/>
</dbReference>
<accession>A0A9W6GF43</accession>
<protein>
    <submittedName>
        <fullName evidence="2">Uncharacterized protein</fullName>
    </submittedName>
</protein>
<evidence type="ECO:0000256" key="1">
    <source>
        <dbReference type="SAM" id="Phobius"/>
    </source>
</evidence>
<name>A0A9W6GF43_9BACT</name>
<evidence type="ECO:0000313" key="2">
    <source>
        <dbReference type="EMBL" id="GLI54144.1"/>
    </source>
</evidence>